<dbReference type="SUPFAM" id="SSF51905">
    <property type="entry name" value="FAD/NAD(P)-binding domain"/>
    <property type="match status" value="1"/>
</dbReference>
<evidence type="ECO:0000256" key="8">
    <source>
        <dbReference type="ARBA" id="ARBA00022857"/>
    </source>
</evidence>
<organism evidence="15 16">
    <name type="scientific">Fictibacillus macauensis ZFHKF-1</name>
    <dbReference type="NCBI Taxonomy" id="1196324"/>
    <lineage>
        <taxon>Bacteria</taxon>
        <taxon>Bacillati</taxon>
        <taxon>Bacillota</taxon>
        <taxon>Bacilli</taxon>
        <taxon>Bacillales</taxon>
        <taxon>Fictibacillaceae</taxon>
        <taxon>Fictibacillus</taxon>
    </lineage>
</organism>
<accession>I8AKK6</accession>
<evidence type="ECO:0000256" key="12">
    <source>
        <dbReference type="ARBA" id="ARBA00032493"/>
    </source>
</evidence>
<dbReference type="PANTHER" id="PTHR42802">
    <property type="entry name" value="MONOOXYGENASE"/>
    <property type="match status" value="1"/>
</dbReference>
<dbReference type="OrthoDB" id="7527071at2"/>
<dbReference type="InterPro" id="IPR036188">
    <property type="entry name" value="FAD/NAD-bd_sf"/>
</dbReference>
<dbReference type="PATRIC" id="fig|1196324.3.peg.1101"/>
<evidence type="ECO:0000256" key="5">
    <source>
        <dbReference type="ARBA" id="ARBA00016406"/>
    </source>
</evidence>
<name>I8AKK6_9BACL</name>
<evidence type="ECO:0000256" key="1">
    <source>
        <dbReference type="ARBA" id="ARBA00001974"/>
    </source>
</evidence>
<dbReference type="RefSeq" id="WP_007201182.1">
    <property type="nucleotide sequence ID" value="NZ_AKKV01000021.1"/>
</dbReference>
<keyword evidence="6" id="KW-0285">Flavoprotein</keyword>
<dbReference type="STRING" id="1196324.A374_05416"/>
<sequence length="442" mass="50404">MRTNVYDSIGIGIGPFNLGMAALAADTELNCLFFDKKPEFSWHEGMLIEGSSLQVPFLADLVTMIQPTSRYSFLSYLHEQNRLYHFYFFEKFHIPRVEYNHYCQWVASQLQNCHFSKEVIGLERSATNAHFVVTVQDLRTKEVTTYEAKHVVLGIGSVPSVPKALQPALDAHVFHSAHYVQKQQHCKEARSLTVIGSGQSAAEVFLDLARTLKDTQQLTWFTRSNGFFPMEYSKLGLEYFSPDYIDFFYRLPQKKKDELLQQQSLLYKGIDMETIAAIYDVLYEKSIGGKQPNIVLQAMTEIAAIEKQENSYIVRGAQRVSEEAVTHETDIVVLGTGYERQLPPFLSSLENDLCKDDRGRFLISRDYQIKTNFPENSQLFIQNGELHTHGVAAPDLGLGAYRNAVILNAIAQRTIYPIHDHYVFQQFHSLSKKKGVEAYATI</sequence>
<protein>
    <recommendedName>
        <fullName evidence="5">L-lysine N6-monooxygenase MbtG</fullName>
        <ecNumber evidence="4">1.14.13.59</ecNumber>
    </recommendedName>
    <alternativeName>
        <fullName evidence="13">Lysine 6-N-hydroxylase</fullName>
    </alternativeName>
    <alternativeName>
        <fullName evidence="12">Lysine N6-hydroxylase</fullName>
    </alternativeName>
    <alternativeName>
        <fullName evidence="10">Lysine-N-oxygenase</fullName>
    </alternativeName>
    <alternativeName>
        <fullName evidence="11">Mycobactin synthase protein G</fullName>
    </alternativeName>
</protein>
<evidence type="ECO:0000256" key="6">
    <source>
        <dbReference type="ARBA" id="ARBA00022630"/>
    </source>
</evidence>
<dbReference type="Pfam" id="PF13434">
    <property type="entry name" value="Lys_Orn_oxgnase"/>
    <property type="match status" value="1"/>
</dbReference>
<dbReference type="EC" id="1.14.13.59" evidence="4"/>
<evidence type="ECO:0000256" key="3">
    <source>
        <dbReference type="ARBA" id="ARBA00007588"/>
    </source>
</evidence>
<keyword evidence="7" id="KW-0274">FAD</keyword>
<evidence type="ECO:0000256" key="11">
    <source>
        <dbReference type="ARBA" id="ARBA00031158"/>
    </source>
</evidence>
<evidence type="ECO:0000256" key="2">
    <source>
        <dbReference type="ARBA" id="ARBA00004924"/>
    </source>
</evidence>
<dbReference type="InterPro" id="IPR025700">
    <property type="entry name" value="Lys/Orn_oxygenase"/>
</dbReference>
<evidence type="ECO:0000256" key="10">
    <source>
        <dbReference type="ARBA" id="ARBA00029939"/>
    </source>
</evidence>
<dbReference type="eggNOG" id="COG3486">
    <property type="taxonomic scope" value="Bacteria"/>
</dbReference>
<evidence type="ECO:0000256" key="9">
    <source>
        <dbReference type="ARBA" id="ARBA00023002"/>
    </source>
</evidence>
<evidence type="ECO:0000256" key="4">
    <source>
        <dbReference type="ARBA" id="ARBA00013076"/>
    </source>
</evidence>
<evidence type="ECO:0000256" key="14">
    <source>
        <dbReference type="ARBA" id="ARBA00048407"/>
    </source>
</evidence>
<dbReference type="EMBL" id="AKKV01000021">
    <property type="protein sequence ID" value="EIT86377.1"/>
    <property type="molecule type" value="Genomic_DNA"/>
</dbReference>
<dbReference type="AlphaFoldDB" id="I8AKK6"/>
<comment type="catalytic activity">
    <reaction evidence="14">
        <text>L-lysine + NADPH + O2 = N(6)-hydroxy-L-lysine + NADP(+) + H2O</text>
        <dbReference type="Rhea" id="RHEA:23228"/>
        <dbReference type="ChEBI" id="CHEBI:15377"/>
        <dbReference type="ChEBI" id="CHEBI:15379"/>
        <dbReference type="ChEBI" id="CHEBI:32551"/>
        <dbReference type="ChEBI" id="CHEBI:57783"/>
        <dbReference type="ChEBI" id="CHEBI:57820"/>
        <dbReference type="ChEBI" id="CHEBI:58349"/>
        <dbReference type="EC" id="1.14.13.59"/>
    </reaction>
</comment>
<proteinExistence type="inferred from homology"/>
<evidence type="ECO:0000313" key="15">
    <source>
        <dbReference type="EMBL" id="EIT86377.1"/>
    </source>
</evidence>
<comment type="caution">
    <text evidence="15">The sequence shown here is derived from an EMBL/GenBank/DDBJ whole genome shotgun (WGS) entry which is preliminary data.</text>
</comment>
<dbReference type="Gene3D" id="3.50.50.60">
    <property type="entry name" value="FAD/NAD(P)-binding domain"/>
    <property type="match status" value="1"/>
</dbReference>
<dbReference type="PANTHER" id="PTHR42802:SF1">
    <property type="entry name" value="L-ORNITHINE N(5)-MONOOXYGENASE"/>
    <property type="match status" value="1"/>
</dbReference>
<keyword evidence="15" id="KW-0503">Monooxygenase</keyword>
<gene>
    <name evidence="15" type="ORF">A374_05416</name>
</gene>
<reference evidence="15 16" key="1">
    <citation type="journal article" date="2012" name="J. Bacteriol.">
        <title>Genome of Bacillus macauensis ZFHKF-1, a Long-Chain-Forming Bacterium.</title>
        <authorList>
            <person name="Cai L."/>
            <person name="Zhang T."/>
        </authorList>
    </citation>
    <scope>NUCLEOTIDE SEQUENCE [LARGE SCALE GENOMIC DNA]</scope>
    <source>
        <strain evidence="15 16">ZFHKF-1</strain>
    </source>
</reference>
<evidence type="ECO:0000313" key="16">
    <source>
        <dbReference type="Proteomes" id="UP000004080"/>
    </source>
</evidence>
<evidence type="ECO:0000256" key="13">
    <source>
        <dbReference type="ARBA" id="ARBA00032738"/>
    </source>
</evidence>
<comment type="cofactor">
    <cofactor evidence="1">
        <name>FAD</name>
        <dbReference type="ChEBI" id="CHEBI:57692"/>
    </cofactor>
</comment>
<keyword evidence="8" id="KW-0521">NADP</keyword>
<evidence type="ECO:0000256" key="7">
    <source>
        <dbReference type="ARBA" id="ARBA00022827"/>
    </source>
</evidence>
<keyword evidence="16" id="KW-1185">Reference proteome</keyword>
<dbReference type="Proteomes" id="UP000004080">
    <property type="component" value="Unassembled WGS sequence"/>
</dbReference>
<comment type="similarity">
    <text evidence="3">Belongs to the lysine N(6)-hydroxylase/L-ornithine N(5)-oxygenase family.</text>
</comment>
<dbReference type="GO" id="GO:0047091">
    <property type="term" value="F:L-lysine 6-monooxygenase (NADPH) activity"/>
    <property type="evidence" value="ECO:0007669"/>
    <property type="project" value="UniProtKB-EC"/>
</dbReference>
<keyword evidence="9" id="KW-0560">Oxidoreductase</keyword>
<comment type="pathway">
    <text evidence="2">Siderophore biosynthesis.</text>
</comment>